<evidence type="ECO:0000313" key="4">
    <source>
        <dbReference type="Proteomes" id="UP000494256"/>
    </source>
</evidence>
<evidence type="ECO:0000313" key="2">
    <source>
        <dbReference type="EMBL" id="CAB3253317.1"/>
    </source>
</evidence>
<reference evidence="3 4" key="1">
    <citation type="submission" date="2020-04" db="EMBL/GenBank/DDBJ databases">
        <authorList>
            <person name="Wallbank WR R."/>
            <person name="Pardo Diaz C."/>
            <person name="Kozak K."/>
            <person name="Martin S."/>
            <person name="Jiggins C."/>
            <person name="Moest M."/>
            <person name="Warren A I."/>
            <person name="Byers J.R.P. K."/>
            <person name="Montejo-Kovacevich G."/>
            <person name="Yen C E."/>
        </authorList>
    </citation>
    <scope>NUCLEOTIDE SEQUENCE [LARGE SCALE GENOMIC DNA]</scope>
</reference>
<dbReference type="EMBL" id="CADEBD010000294">
    <property type="protein sequence ID" value="CAB3234063.1"/>
    <property type="molecule type" value="Genomic_DNA"/>
</dbReference>
<dbReference type="AlphaFoldDB" id="A0A8S1B4K5"/>
<accession>A0A8S1B4K5</accession>
<dbReference type="Proteomes" id="UP000494256">
    <property type="component" value="Unassembled WGS sequence"/>
</dbReference>
<gene>
    <name evidence="2" type="ORF">APLA_LOCUS14033</name>
    <name evidence="1" type="ORF">APLA_LOCUS6374</name>
</gene>
<dbReference type="EMBL" id="CADEBC010000561">
    <property type="protein sequence ID" value="CAB3253317.1"/>
    <property type="molecule type" value="Genomic_DNA"/>
</dbReference>
<sequence length="362" mass="40909">MNTQNPEMQKTDIVWRTDGEWKTRYSKLYSSRRLSQPMEDQSRRISFMGQEPAPNRTLLMRIHTRRNSSLYGETLPGVGSTSDINTLLSQRSESYFSYPNTLNMSSAERNDSPKDTDTLLLEMVRAKSREMEEAQDKTLALQQDDVSEDQSSEACVHGLSMRMTDRSISRRSMSRISRVSTRRDMDIPSILAFTATVAPAPAPLGIPAFQKVNSALDQSVPKFSIRRSICPVCSQKWRDKSSISNIKYSGLKRNSSAELPTVMAPARLRSAITREYTPRPILAAVDENKYVGCMRNSSASWLLTRARRFRTPKLQMPSPEAAAPPISTAPMAIKDLDTRVNRFLTDEGMNKYLINAGYVYPK</sequence>
<evidence type="ECO:0000313" key="1">
    <source>
        <dbReference type="EMBL" id="CAB3234063.1"/>
    </source>
</evidence>
<comment type="caution">
    <text evidence="2">The sequence shown here is derived from an EMBL/GenBank/DDBJ whole genome shotgun (WGS) entry which is preliminary data.</text>
</comment>
<dbReference type="Proteomes" id="UP000494106">
    <property type="component" value="Unassembled WGS sequence"/>
</dbReference>
<proteinExistence type="predicted"/>
<dbReference type="OrthoDB" id="7459630at2759"/>
<protein>
    <submittedName>
        <fullName evidence="2">Uncharacterized protein</fullName>
    </submittedName>
</protein>
<evidence type="ECO:0000313" key="3">
    <source>
        <dbReference type="Proteomes" id="UP000494106"/>
    </source>
</evidence>
<organism evidence="2 3">
    <name type="scientific">Arctia plantaginis</name>
    <name type="common">Wood tiger moth</name>
    <name type="synonym">Phalaena plantaginis</name>
    <dbReference type="NCBI Taxonomy" id="874455"/>
    <lineage>
        <taxon>Eukaryota</taxon>
        <taxon>Metazoa</taxon>
        <taxon>Ecdysozoa</taxon>
        <taxon>Arthropoda</taxon>
        <taxon>Hexapoda</taxon>
        <taxon>Insecta</taxon>
        <taxon>Pterygota</taxon>
        <taxon>Neoptera</taxon>
        <taxon>Endopterygota</taxon>
        <taxon>Lepidoptera</taxon>
        <taxon>Glossata</taxon>
        <taxon>Ditrysia</taxon>
        <taxon>Noctuoidea</taxon>
        <taxon>Erebidae</taxon>
        <taxon>Arctiinae</taxon>
        <taxon>Arctia</taxon>
    </lineage>
</organism>
<keyword evidence="3" id="KW-1185">Reference proteome</keyword>
<name>A0A8S1B4K5_ARCPL</name>